<evidence type="ECO:0000256" key="8">
    <source>
        <dbReference type="ARBA" id="ARBA00022833"/>
    </source>
</evidence>
<dbReference type="PANTHER" id="PTHR46986">
    <property type="entry name" value="ENDORIBONUCLEASE YBEY, CHLOROPLASTIC"/>
    <property type="match status" value="1"/>
</dbReference>
<dbReference type="NCBIfam" id="TIGR00043">
    <property type="entry name" value="rRNA maturation RNase YbeY"/>
    <property type="match status" value="1"/>
</dbReference>
<feature type="binding site" evidence="9">
    <location>
        <position position="118"/>
    </location>
    <ligand>
        <name>Zn(2+)</name>
        <dbReference type="ChEBI" id="CHEBI:29105"/>
        <note>catalytic</note>
    </ligand>
</feature>
<dbReference type="EC" id="3.1.-.-" evidence="9"/>
<dbReference type="Gene3D" id="3.40.390.30">
    <property type="entry name" value="Metalloproteases ('zincins'), catalytic domain"/>
    <property type="match status" value="1"/>
</dbReference>
<name>A0A4R6BED8_9STAP</name>
<dbReference type="PANTHER" id="PTHR46986:SF1">
    <property type="entry name" value="ENDORIBONUCLEASE YBEY, CHLOROPLASTIC"/>
    <property type="match status" value="1"/>
</dbReference>
<feature type="binding site" evidence="9">
    <location>
        <position position="122"/>
    </location>
    <ligand>
        <name>Zn(2+)</name>
        <dbReference type="ChEBI" id="CHEBI:29105"/>
        <note>catalytic</note>
    </ligand>
</feature>
<comment type="similarity">
    <text evidence="1 9">Belongs to the endoribonuclease YbeY family.</text>
</comment>
<dbReference type="RefSeq" id="WP_133431621.1">
    <property type="nucleotide sequence ID" value="NZ_SCWA01000006.1"/>
</dbReference>
<dbReference type="SUPFAM" id="SSF55486">
    <property type="entry name" value="Metalloproteases ('zincins'), catalytic domain"/>
    <property type="match status" value="1"/>
</dbReference>
<dbReference type="GO" id="GO:0006364">
    <property type="term" value="P:rRNA processing"/>
    <property type="evidence" value="ECO:0007669"/>
    <property type="project" value="UniProtKB-UniRule"/>
</dbReference>
<dbReference type="InterPro" id="IPR023091">
    <property type="entry name" value="MetalPrtase_cat_dom_sf_prd"/>
</dbReference>
<dbReference type="AlphaFoldDB" id="A0A4R6BED8"/>
<evidence type="ECO:0000313" key="10">
    <source>
        <dbReference type="EMBL" id="TDL98142.1"/>
    </source>
</evidence>
<dbReference type="GO" id="GO:0005737">
    <property type="term" value="C:cytoplasm"/>
    <property type="evidence" value="ECO:0007669"/>
    <property type="project" value="UniProtKB-SubCell"/>
</dbReference>
<evidence type="ECO:0000313" key="11">
    <source>
        <dbReference type="Proteomes" id="UP000295310"/>
    </source>
</evidence>
<keyword evidence="8 9" id="KW-0862">Zinc</keyword>
<dbReference type="InterPro" id="IPR002036">
    <property type="entry name" value="YbeY"/>
</dbReference>
<evidence type="ECO:0000256" key="1">
    <source>
        <dbReference type="ARBA" id="ARBA00010875"/>
    </source>
</evidence>
<dbReference type="Pfam" id="PF02130">
    <property type="entry name" value="YbeY"/>
    <property type="match status" value="1"/>
</dbReference>
<evidence type="ECO:0000256" key="6">
    <source>
        <dbReference type="ARBA" id="ARBA00022759"/>
    </source>
</evidence>
<accession>A0A4R6BED8</accession>
<evidence type="ECO:0000256" key="2">
    <source>
        <dbReference type="ARBA" id="ARBA00022517"/>
    </source>
</evidence>
<keyword evidence="9" id="KW-0963">Cytoplasm</keyword>
<keyword evidence="3 9" id="KW-0698">rRNA processing</keyword>
<evidence type="ECO:0000256" key="9">
    <source>
        <dbReference type="HAMAP-Rule" id="MF_00009"/>
    </source>
</evidence>
<protein>
    <recommendedName>
        <fullName evidence="9">Endoribonuclease YbeY</fullName>
        <ecNumber evidence="9">3.1.-.-</ecNumber>
    </recommendedName>
</protein>
<keyword evidence="4 9" id="KW-0540">Nuclease</keyword>
<feature type="binding site" evidence="9">
    <location>
        <position position="128"/>
    </location>
    <ligand>
        <name>Zn(2+)</name>
        <dbReference type="ChEBI" id="CHEBI:29105"/>
        <note>catalytic</note>
    </ligand>
</feature>
<comment type="caution">
    <text evidence="10">The sequence shown here is derived from an EMBL/GenBank/DDBJ whole genome shotgun (WGS) entry which is preliminary data.</text>
</comment>
<sequence length="154" mass="17673">MLTVEFIDEHQTIDPAFLPEVEALLQFAAEEEGITDEAEVAVSFVTSEEIQEINRQYRDKDSVTDVISFALEEGEDDFEDPSEIRVLGDIIICIERAKEQAQDYGHSFERELGFLSLHGLLHLLGYDHMTEEEEKVMFDRQDNILSAYGLTRDQ</sequence>
<keyword evidence="5 9" id="KW-0479">Metal-binding</keyword>
<proteinExistence type="inferred from homology"/>
<evidence type="ECO:0000256" key="4">
    <source>
        <dbReference type="ARBA" id="ARBA00022722"/>
    </source>
</evidence>
<dbReference type="PROSITE" id="PS01306">
    <property type="entry name" value="UPF0054"/>
    <property type="match status" value="1"/>
</dbReference>
<comment type="cofactor">
    <cofactor evidence="9">
        <name>Zn(2+)</name>
        <dbReference type="ChEBI" id="CHEBI:29105"/>
    </cofactor>
    <text evidence="9">Binds 1 zinc ion.</text>
</comment>
<dbReference type="GO" id="GO:0004521">
    <property type="term" value="F:RNA endonuclease activity"/>
    <property type="evidence" value="ECO:0007669"/>
    <property type="project" value="UniProtKB-UniRule"/>
</dbReference>
<evidence type="ECO:0000256" key="3">
    <source>
        <dbReference type="ARBA" id="ARBA00022552"/>
    </source>
</evidence>
<dbReference type="GO" id="GO:0004222">
    <property type="term" value="F:metalloendopeptidase activity"/>
    <property type="evidence" value="ECO:0007669"/>
    <property type="project" value="InterPro"/>
</dbReference>
<keyword evidence="6 9" id="KW-0255">Endonuclease</keyword>
<dbReference type="Proteomes" id="UP000295310">
    <property type="component" value="Unassembled WGS sequence"/>
</dbReference>
<dbReference type="OrthoDB" id="9807740at2"/>
<keyword evidence="7 9" id="KW-0378">Hydrolase</keyword>
<dbReference type="EMBL" id="SCWA01000006">
    <property type="protein sequence ID" value="TDL98142.1"/>
    <property type="molecule type" value="Genomic_DNA"/>
</dbReference>
<reference evidence="10 11" key="1">
    <citation type="submission" date="2019-01" db="EMBL/GenBank/DDBJ databases">
        <title>Draft genome sequences of the type strains of six Macrococcus species.</title>
        <authorList>
            <person name="Mazhar S."/>
            <person name="Altermann E."/>
            <person name="Hill C."/>
            <person name="Mcauliffe O."/>
        </authorList>
    </citation>
    <scope>NUCLEOTIDE SEQUENCE [LARGE SCALE GENOMIC DNA]</scope>
    <source>
        <strain evidence="10 11">CCM4811</strain>
    </source>
</reference>
<evidence type="ECO:0000256" key="5">
    <source>
        <dbReference type="ARBA" id="ARBA00022723"/>
    </source>
</evidence>
<organism evidence="10 11">
    <name type="scientific">Macrococcus brunensis</name>
    <dbReference type="NCBI Taxonomy" id="198483"/>
    <lineage>
        <taxon>Bacteria</taxon>
        <taxon>Bacillati</taxon>
        <taxon>Bacillota</taxon>
        <taxon>Bacilli</taxon>
        <taxon>Bacillales</taxon>
        <taxon>Staphylococcaceae</taxon>
        <taxon>Macrococcus</taxon>
    </lineage>
</organism>
<dbReference type="InterPro" id="IPR020549">
    <property type="entry name" value="YbeY_CS"/>
</dbReference>
<keyword evidence="11" id="KW-1185">Reference proteome</keyword>
<comment type="subcellular location">
    <subcellularLocation>
        <location evidence="9">Cytoplasm</location>
    </subcellularLocation>
</comment>
<gene>
    <name evidence="9 10" type="primary">ybeY</name>
    <name evidence="10" type="ORF">ERX27_04385</name>
</gene>
<dbReference type="HAMAP" id="MF_00009">
    <property type="entry name" value="Endoribonucl_YbeY"/>
    <property type="match status" value="1"/>
</dbReference>
<evidence type="ECO:0000256" key="7">
    <source>
        <dbReference type="ARBA" id="ARBA00022801"/>
    </source>
</evidence>
<comment type="function">
    <text evidence="9">Single strand-specific metallo-endoribonuclease involved in late-stage 70S ribosome quality control and in maturation of the 3' terminus of the 16S rRNA.</text>
</comment>
<dbReference type="GO" id="GO:0008270">
    <property type="term" value="F:zinc ion binding"/>
    <property type="evidence" value="ECO:0007669"/>
    <property type="project" value="UniProtKB-UniRule"/>
</dbReference>
<keyword evidence="2 9" id="KW-0690">Ribosome biogenesis</keyword>